<sequence>MESINKTMAKGSSSIGTNILPDKLRASLHLDHPTVEWRYGKPPSYEAANKLFEEGRTKVWPKGSLEEKVQNAAKSWQMEMNHKTRLQDFKTINLQKFMLYVNGRDEGLSGEEIVKIGSFNAMLKSSLPEEFQYFNTEKEKIESSHQEFKTCFPRGFAWEVMEVYSGPPLIALKFRHWGFFEGPFKGHSPTGELIQFFGMVTFKVDSSMGLEEAHFYYDPGELFGALLKAKKTPKK</sequence>
<protein>
    <submittedName>
        <fullName evidence="2">Pathogen-related protein-like</fullName>
    </submittedName>
</protein>
<accession>A0A6J1CMD2</accession>
<name>A0A6J1CMD2_MOMCH</name>
<dbReference type="PANTHER" id="PTHR31723">
    <property type="entry name" value="PATHOGENESIS-RELATED FAMILY PROTEIN"/>
    <property type="match status" value="1"/>
</dbReference>
<reference evidence="2" key="1">
    <citation type="submission" date="2025-08" db="UniProtKB">
        <authorList>
            <consortium name="RefSeq"/>
        </authorList>
    </citation>
    <scope>IDENTIFICATION</scope>
    <source>
        <strain evidence="2">OHB3-1</strain>
    </source>
</reference>
<proteinExistence type="predicted"/>
<dbReference type="AlphaFoldDB" id="A0A6J1CMD2"/>
<evidence type="ECO:0000313" key="2">
    <source>
        <dbReference type="RefSeq" id="XP_022142749.1"/>
    </source>
</evidence>
<dbReference type="KEGG" id="mcha:111012790"/>
<evidence type="ECO:0000313" key="1">
    <source>
        <dbReference type="Proteomes" id="UP000504603"/>
    </source>
</evidence>
<dbReference type="RefSeq" id="XP_022142749.1">
    <property type="nucleotide sequence ID" value="XM_022287057.1"/>
</dbReference>
<dbReference type="InterPro" id="IPR032710">
    <property type="entry name" value="NTF2-like_dom_sf"/>
</dbReference>
<gene>
    <name evidence="2" type="primary">LOC111012790</name>
</gene>
<organism evidence="1 2">
    <name type="scientific">Momordica charantia</name>
    <name type="common">Bitter gourd</name>
    <name type="synonym">Balsam pear</name>
    <dbReference type="NCBI Taxonomy" id="3673"/>
    <lineage>
        <taxon>Eukaryota</taxon>
        <taxon>Viridiplantae</taxon>
        <taxon>Streptophyta</taxon>
        <taxon>Embryophyta</taxon>
        <taxon>Tracheophyta</taxon>
        <taxon>Spermatophyta</taxon>
        <taxon>Magnoliopsida</taxon>
        <taxon>eudicotyledons</taxon>
        <taxon>Gunneridae</taxon>
        <taxon>Pentapetalae</taxon>
        <taxon>rosids</taxon>
        <taxon>fabids</taxon>
        <taxon>Cucurbitales</taxon>
        <taxon>Cucurbitaceae</taxon>
        <taxon>Momordiceae</taxon>
        <taxon>Momordica</taxon>
    </lineage>
</organism>
<dbReference type="SUPFAM" id="SSF54427">
    <property type="entry name" value="NTF2-like"/>
    <property type="match status" value="1"/>
</dbReference>
<dbReference type="OrthoDB" id="65445at2759"/>
<dbReference type="PANTHER" id="PTHR31723:SF4">
    <property type="entry name" value="PATHOGENESIS-RELATED FAMILY PROTEIN"/>
    <property type="match status" value="1"/>
</dbReference>
<dbReference type="Gene3D" id="3.10.450.50">
    <property type="match status" value="1"/>
</dbReference>
<keyword evidence="1" id="KW-1185">Reference proteome</keyword>
<dbReference type="InterPro" id="IPR053218">
    <property type="entry name" value="Pathogen-related_defense"/>
</dbReference>
<dbReference type="Proteomes" id="UP000504603">
    <property type="component" value="Unplaced"/>
</dbReference>
<dbReference type="GeneID" id="111012790"/>